<organism evidence="1">
    <name type="scientific">marine sediment metagenome</name>
    <dbReference type="NCBI Taxonomy" id="412755"/>
    <lineage>
        <taxon>unclassified sequences</taxon>
        <taxon>metagenomes</taxon>
        <taxon>ecological metagenomes</taxon>
    </lineage>
</organism>
<comment type="caution">
    <text evidence="1">The sequence shown here is derived from an EMBL/GenBank/DDBJ whole genome shotgun (WGS) entry which is preliminary data.</text>
</comment>
<dbReference type="AlphaFoldDB" id="X0UQD0"/>
<dbReference type="EMBL" id="BARS01016783">
    <property type="protein sequence ID" value="GAF90710.1"/>
    <property type="molecule type" value="Genomic_DNA"/>
</dbReference>
<protein>
    <submittedName>
        <fullName evidence="1">Uncharacterized protein</fullName>
    </submittedName>
</protein>
<name>X0UQD0_9ZZZZ</name>
<accession>X0UQD0</accession>
<sequence>MEAEEKAVLVSSGKAKYPCKCTKRDPKDSPKPILHSYRVFSDGWTRWVCLKPGCGGVKFSRGKEVKEI</sequence>
<proteinExistence type="predicted"/>
<reference evidence="1" key="1">
    <citation type="journal article" date="2014" name="Front. Microbiol.">
        <title>High frequency of phylogenetically diverse reductive dehalogenase-homologous genes in deep subseafloor sedimentary metagenomes.</title>
        <authorList>
            <person name="Kawai M."/>
            <person name="Futagami T."/>
            <person name="Toyoda A."/>
            <person name="Takaki Y."/>
            <person name="Nishi S."/>
            <person name="Hori S."/>
            <person name="Arai W."/>
            <person name="Tsubouchi T."/>
            <person name="Morono Y."/>
            <person name="Uchiyama I."/>
            <person name="Ito T."/>
            <person name="Fujiyama A."/>
            <person name="Inagaki F."/>
            <person name="Takami H."/>
        </authorList>
    </citation>
    <scope>NUCLEOTIDE SEQUENCE</scope>
    <source>
        <strain evidence="1">Expedition CK06-06</strain>
    </source>
</reference>
<gene>
    <name evidence="1" type="ORF">S01H1_27548</name>
</gene>
<evidence type="ECO:0000313" key="1">
    <source>
        <dbReference type="EMBL" id="GAF90710.1"/>
    </source>
</evidence>